<evidence type="ECO:0000256" key="11">
    <source>
        <dbReference type="RuleBase" id="RU364106"/>
    </source>
</evidence>
<keyword evidence="12" id="KW-0347">Helicase</keyword>
<dbReference type="SMART" id="SM00479">
    <property type="entry name" value="EXOIII"/>
    <property type="match status" value="1"/>
</dbReference>
<dbReference type="InterPro" id="IPR014013">
    <property type="entry name" value="Helic_SF1/SF2_ATP-bd_DinG/Rad3"/>
</dbReference>
<dbReference type="SMART" id="SM00491">
    <property type="entry name" value="HELICc2"/>
    <property type="match status" value="1"/>
</dbReference>
<dbReference type="FunFam" id="3.30.420.10:FF:000045">
    <property type="entry name" value="3'-5' exonuclease DinG"/>
    <property type="match status" value="1"/>
</dbReference>
<keyword evidence="7 10" id="KW-0269">Exonuclease</keyword>
<dbReference type="Proteomes" id="UP000516446">
    <property type="component" value="Chromosome"/>
</dbReference>
<dbReference type="InterPro" id="IPR006555">
    <property type="entry name" value="ATP-dep_Helicase_C"/>
</dbReference>
<accession>A0A7H1MN93</accession>
<dbReference type="Pfam" id="PF13307">
    <property type="entry name" value="Helicase_C_2"/>
    <property type="match status" value="1"/>
</dbReference>
<evidence type="ECO:0000313" key="12">
    <source>
        <dbReference type="EMBL" id="QNT64929.1"/>
    </source>
</evidence>
<dbReference type="InterPro" id="IPR036397">
    <property type="entry name" value="RNaseH_sf"/>
</dbReference>
<gene>
    <name evidence="10 11" type="primary">dinG</name>
    <name evidence="12" type="ORF">FY536_06575</name>
</gene>
<dbReference type="GO" id="GO:0008408">
    <property type="term" value="F:3'-5' exonuclease activity"/>
    <property type="evidence" value="ECO:0007669"/>
    <property type="project" value="UniProtKB-UniRule"/>
</dbReference>
<dbReference type="GO" id="GO:0003677">
    <property type="term" value="F:DNA binding"/>
    <property type="evidence" value="ECO:0007669"/>
    <property type="project" value="InterPro"/>
</dbReference>
<dbReference type="PROSITE" id="PS51193">
    <property type="entry name" value="HELICASE_ATP_BIND_2"/>
    <property type="match status" value="1"/>
</dbReference>
<name>A0A7H1MN93_9LACO</name>
<evidence type="ECO:0000256" key="6">
    <source>
        <dbReference type="ARBA" id="ARBA00022801"/>
    </source>
</evidence>
<proteinExistence type="inferred from homology"/>
<dbReference type="GO" id="GO:0003887">
    <property type="term" value="F:DNA-directed DNA polymerase activity"/>
    <property type="evidence" value="ECO:0007669"/>
    <property type="project" value="UniProtKB-KW"/>
</dbReference>
<dbReference type="PANTHER" id="PTHR30231:SF41">
    <property type="entry name" value="DNA POLYMERASE III SUBUNIT EPSILON"/>
    <property type="match status" value="1"/>
</dbReference>
<dbReference type="Gene3D" id="3.40.50.300">
    <property type="entry name" value="P-loop containing nucleotide triphosphate hydrolases"/>
    <property type="match status" value="2"/>
</dbReference>
<dbReference type="EMBL" id="CP043431">
    <property type="protein sequence ID" value="QNT64929.1"/>
    <property type="molecule type" value="Genomic_DNA"/>
</dbReference>
<dbReference type="PANTHER" id="PTHR30231">
    <property type="entry name" value="DNA POLYMERASE III SUBUNIT EPSILON"/>
    <property type="match status" value="1"/>
</dbReference>
<dbReference type="InterPro" id="IPR012337">
    <property type="entry name" value="RNaseH-like_sf"/>
</dbReference>
<keyword evidence="8 10" id="KW-0067">ATP-binding</keyword>
<evidence type="ECO:0000313" key="13">
    <source>
        <dbReference type="Proteomes" id="UP000516446"/>
    </source>
</evidence>
<keyword evidence="2" id="KW-0548">Nucleotidyltransferase</keyword>
<dbReference type="NCBIfam" id="TIGR01407">
    <property type="entry name" value="dinG_rel"/>
    <property type="match status" value="1"/>
</dbReference>
<dbReference type="GO" id="GO:0005524">
    <property type="term" value="F:ATP binding"/>
    <property type="evidence" value="ECO:0007669"/>
    <property type="project" value="UniProtKB-UniRule"/>
</dbReference>
<dbReference type="RefSeq" id="WP_006845279.1">
    <property type="nucleotide sequence ID" value="NZ_CP026847.1"/>
</dbReference>
<reference evidence="12 13" key="1">
    <citation type="submission" date="2019-08" db="EMBL/GenBank/DDBJ databases">
        <authorList>
            <person name="Chang H.C."/>
            <person name="Mun S.Y."/>
        </authorList>
    </citation>
    <scope>NUCLEOTIDE SEQUENCE [LARGE SCALE GENOMIC DNA]</scope>
    <source>
        <strain evidence="12 13">SK</strain>
    </source>
</reference>
<dbReference type="GO" id="GO:0045004">
    <property type="term" value="P:DNA replication proofreading"/>
    <property type="evidence" value="ECO:0007669"/>
    <property type="project" value="TreeGrafter"/>
</dbReference>
<evidence type="ECO:0000256" key="10">
    <source>
        <dbReference type="HAMAP-Rule" id="MF_02206"/>
    </source>
</evidence>
<dbReference type="NCBIfam" id="TIGR00573">
    <property type="entry name" value="dnaq"/>
    <property type="match status" value="1"/>
</dbReference>
<dbReference type="SUPFAM" id="SSF53098">
    <property type="entry name" value="Ribonuclease H-like"/>
    <property type="match status" value="1"/>
</dbReference>
<dbReference type="GO" id="GO:0005829">
    <property type="term" value="C:cytosol"/>
    <property type="evidence" value="ECO:0007669"/>
    <property type="project" value="TreeGrafter"/>
</dbReference>
<dbReference type="GO" id="GO:0004386">
    <property type="term" value="F:helicase activity"/>
    <property type="evidence" value="ECO:0007669"/>
    <property type="project" value="UniProtKB-KW"/>
</dbReference>
<evidence type="ECO:0000256" key="8">
    <source>
        <dbReference type="ARBA" id="ARBA00022840"/>
    </source>
</evidence>
<dbReference type="InterPro" id="IPR006310">
    <property type="entry name" value="DinG"/>
</dbReference>
<dbReference type="AlphaFoldDB" id="A0A7H1MN93"/>
<sequence length="949" mass="108203">MDAKTIYAVVDLETTSNQNQAGRIMQVAVAFVRNQKIINHFSTLVNPGQSIPIGIQKLTHINDAMVKKMPYFEDVAQTLHAMLSETVFVAHNVNFDLPFLNAEFERVGLTPLTNLALDTVALAQILWPTASSYRLGDLTQQLGIDHLNPHRADSDAKATGELLIAAQRKALGLPMITLQQLNDLPLALPRETKQIFAWALAENRRHPQPLANNLEVVDRLALRRFSAPSAYKQHQPELHYPKKEEEQKTLLAPDLDYRHQQARLMNKIYEHYCRTDDLSTNPGENAMVVEAPTGMGKTLGYLVPLAYLALQQGRQVVLSVPTKALQKQVNTTINQTLKSLLPFEVRGVQLKGQQNYLNLQSFKRSLVRDEGSIAMQFVKAQILVWLTETLTGDFDELNLNNVSPDFLRQLTQTANNPEASKFYQHEFVHRQLILSSQATFLVVNHAYLTRQINQITQQEKKPFLVIDEAQNLPDVVLQHSRHQVNWSSLIAQTELLQHSLTTNKNNDLQLILERLPKGHQLEKNFIESFAQLLIHLTNIQQSLYRQFILSVKMPATVGKDEYLVTSDNLTRFWVEHQNDFSQVKQLIQTLQVTLNEMMEAFIQVGTPFSISERQSLADFRYLVEKIGQTINTLQTFQDSMIDYAETSVFWLTDYHGQNGPSIQLTGALLHTKDYFKNNLYPSFLPPLMIGATLFNSAKSTYLYTRLNLDAKTAQVEKFKESFNWSKQAEMLLIEDGVVPSAPDYGNYLAKQILAILGKLSKNTLVLFTSLELMDRVYRLVTENKIYHESKMTVLAQGISGNKSKILKRLQNEKELMVFGALSFWEGIDLPKQQLELLILTRLPFEQPDTILQKVEEQQFTASKQSFFHQSTLPKATLKLRQGVGRLIRSDQDYGAIVILDSRIVHKQYGKTMLKMLPDELPSQVIPASQMVEQLVHFFDQQDLDNKDKE</sequence>
<feature type="binding site" evidence="10">
    <location>
        <begin position="291"/>
        <end position="298"/>
    </location>
    <ligand>
        <name>ATP</name>
        <dbReference type="ChEBI" id="CHEBI:30616"/>
    </ligand>
</feature>
<dbReference type="InterPro" id="IPR013520">
    <property type="entry name" value="Ribonucl_H"/>
</dbReference>
<keyword evidence="1" id="KW-0808">Transferase</keyword>
<dbReference type="InterPro" id="IPR011545">
    <property type="entry name" value="DEAD/DEAH_box_helicase_dom"/>
</dbReference>
<comment type="similarity">
    <text evidence="10 11">Belongs to the helicase family. DinG subfamily. Type 2 sub-subfamily.</text>
</comment>
<keyword evidence="5 10" id="KW-0547">Nucleotide-binding</keyword>
<dbReference type="GO" id="GO:0016818">
    <property type="term" value="F:hydrolase activity, acting on acid anhydrides, in phosphorus-containing anhydrides"/>
    <property type="evidence" value="ECO:0007669"/>
    <property type="project" value="InterPro"/>
</dbReference>
<keyword evidence="3" id="KW-0235">DNA replication</keyword>
<dbReference type="Gene3D" id="3.30.420.10">
    <property type="entry name" value="Ribonuclease H-like superfamily/Ribonuclease H"/>
    <property type="match status" value="1"/>
</dbReference>
<dbReference type="HAMAP" id="MF_02206">
    <property type="entry name" value="DinG_exonucl"/>
    <property type="match status" value="1"/>
</dbReference>
<dbReference type="Pfam" id="PF00270">
    <property type="entry name" value="DEAD"/>
    <property type="match status" value="1"/>
</dbReference>
<evidence type="ECO:0000256" key="3">
    <source>
        <dbReference type="ARBA" id="ARBA00022705"/>
    </source>
</evidence>
<dbReference type="SUPFAM" id="SSF52540">
    <property type="entry name" value="P-loop containing nucleoside triphosphate hydrolases"/>
    <property type="match status" value="1"/>
</dbReference>
<organism evidence="12 13">
    <name type="scientific">Weissella koreensis</name>
    <dbReference type="NCBI Taxonomy" id="165096"/>
    <lineage>
        <taxon>Bacteria</taxon>
        <taxon>Bacillati</taxon>
        <taxon>Bacillota</taxon>
        <taxon>Bacilli</taxon>
        <taxon>Lactobacillales</taxon>
        <taxon>Lactobacillaceae</taxon>
        <taxon>Weissella</taxon>
    </lineage>
</organism>
<dbReference type="SMART" id="SM00487">
    <property type="entry name" value="DEXDc"/>
    <property type="match status" value="1"/>
</dbReference>
<dbReference type="InterPro" id="IPR027417">
    <property type="entry name" value="P-loop_NTPase"/>
</dbReference>
<evidence type="ECO:0000256" key="2">
    <source>
        <dbReference type="ARBA" id="ARBA00022695"/>
    </source>
</evidence>
<evidence type="ECO:0000256" key="9">
    <source>
        <dbReference type="ARBA" id="ARBA00022932"/>
    </source>
</evidence>
<dbReference type="InterPro" id="IPR014001">
    <property type="entry name" value="Helicase_ATP-bd"/>
</dbReference>
<evidence type="ECO:0000256" key="1">
    <source>
        <dbReference type="ARBA" id="ARBA00022679"/>
    </source>
</evidence>
<dbReference type="InterPro" id="IPR006054">
    <property type="entry name" value="DnaQ"/>
</dbReference>
<dbReference type="CDD" id="cd06127">
    <property type="entry name" value="DEDDh"/>
    <property type="match status" value="1"/>
</dbReference>
<keyword evidence="6 10" id="KW-0378">Hydrolase</keyword>
<keyword evidence="4 10" id="KW-0540">Nuclease</keyword>
<protein>
    <recommendedName>
        <fullName evidence="10 11">3'-5' exonuclease DinG</fullName>
        <ecNumber evidence="10 11">3.1.-.-</ecNumber>
    </recommendedName>
</protein>
<keyword evidence="13" id="KW-1185">Reference proteome</keyword>
<evidence type="ECO:0000256" key="7">
    <source>
        <dbReference type="ARBA" id="ARBA00022839"/>
    </source>
</evidence>
<dbReference type="Pfam" id="PF00929">
    <property type="entry name" value="RNase_T"/>
    <property type="match status" value="1"/>
</dbReference>
<feature type="short sequence motif" description="DEAH box" evidence="10">
    <location>
        <begin position="467"/>
        <end position="470"/>
    </location>
</feature>
<evidence type="ECO:0000256" key="5">
    <source>
        <dbReference type="ARBA" id="ARBA00022741"/>
    </source>
</evidence>
<comment type="function">
    <text evidence="10 11">3'-5' exonuclease.</text>
</comment>
<dbReference type="EC" id="3.1.-.-" evidence="10 11"/>
<keyword evidence="9" id="KW-0239">DNA-directed DNA polymerase</keyword>
<evidence type="ECO:0000256" key="4">
    <source>
        <dbReference type="ARBA" id="ARBA00022722"/>
    </source>
</evidence>